<evidence type="ECO:0000313" key="3">
    <source>
        <dbReference type="Proteomes" id="UP001432322"/>
    </source>
</evidence>
<feature type="non-terminal residue" evidence="2">
    <location>
        <position position="197"/>
    </location>
</feature>
<evidence type="ECO:0000256" key="1">
    <source>
        <dbReference type="SAM" id="Phobius"/>
    </source>
</evidence>
<accession>A0AAV5VFR2</accession>
<reference evidence="2" key="1">
    <citation type="submission" date="2023-10" db="EMBL/GenBank/DDBJ databases">
        <title>Genome assembly of Pristionchus species.</title>
        <authorList>
            <person name="Yoshida K."/>
            <person name="Sommer R.J."/>
        </authorList>
    </citation>
    <scope>NUCLEOTIDE SEQUENCE</scope>
    <source>
        <strain evidence="2">RS5133</strain>
    </source>
</reference>
<dbReference type="AlphaFoldDB" id="A0AAV5VFR2"/>
<keyword evidence="3" id="KW-1185">Reference proteome</keyword>
<keyword evidence="1" id="KW-1133">Transmembrane helix</keyword>
<name>A0AAV5VFR2_9BILA</name>
<comment type="caution">
    <text evidence="2">The sequence shown here is derived from an EMBL/GenBank/DDBJ whole genome shotgun (WGS) entry which is preliminary data.</text>
</comment>
<feature type="transmembrane region" description="Helical" evidence="1">
    <location>
        <begin position="66"/>
        <end position="87"/>
    </location>
</feature>
<feature type="transmembrane region" description="Helical" evidence="1">
    <location>
        <begin position="93"/>
        <end position="115"/>
    </location>
</feature>
<evidence type="ECO:0008006" key="4">
    <source>
        <dbReference type="Google" id="ProtNLM"/>
    </source>
</evidence>
<organism evidence="2 3">
    <name type="scientific">Pristionchus fissidentatus</name>
    <dbReference type="NCBI Taxonomy" id="1538716"/>
    <lineage>
        <taxon>Eukaryota</taxon>
        <taxon>Metazoa</taxon>
        <taxon>Ecdysozoa</taxon>
        <taxon>Nematoda</taxon>
        <taxon>Chromadorea</taxon>
        <taxon>Rhabditida</taxon>
        <taxon>Rhabditina</taxon>
        <taxon>Diplogasteromorpha</taxon>
        <taxon>Diplogasteroidea</taxon>
        <taxon>Neodiplogasteridae</taxon>
        <taxon>Pristionchus</taxon>
    </lineage>
</organism>
<keyword evidence="1" id="KW-0812">Transmembrane</keyword>
<gene>
    <name evidence="2" type="ORF">PFISCL1PPCAC_8864</name>
</gene>
<dbReference type="InterPro" id="IPR036259">
    <property type="entry name" value="MFS_trans_sf"/>
</dbReference>
<dbReference type="Proteomes" id="UP001432322">
    <property type="component" value="Unassembled WGS sequence"/>
</dbReference>
<keyword evidence="1" id="KW-0472">Membrane</keyword>
<dbReference type="EMBL" id="BTSY01000003">
    <property type="protein sequence ID" value="GMT17567.1"/>
    <property type="molecule type" value="Genomic_DNA"/>
</dbReference>
<sequence>HRFVGRRKMLLATTIAGTLASGQSSIIISTQISQFASQCLKITTFQSMTLISTSNLSEMLPYETRYLSFAFFLFSEGLCCAVATFHISRGFSIFYFGLYSAISYAIGGALVYYCARDSICHLNIRNDVDVIEKFIREEEKILCDKDPVEGRSHHDAVAKKIFEDLVYLDYDELTLAYFFKKLWKRWAMIEIVFILFQ</sequence>
<evidence type="ECO:0000313" key="2">
    <source>
        <dbReference type="EMBL" id="GMT17567.1"/>
    </source>
</evidence>
<protein>
    <recommendedName>
        <fullName evidence="4">G protein-coupled receptor</fullName>
    </recommendedName>
</protein>
<dbReference type="SUPFAM" id="SSF103473">
    <property type="entry name" value="MFS general substrate transporter"/>
    <property type="match status" value="1"/>
</dbReference>
<feature type="non-terminal residue" evidence="2">
    <location>
        <position position="1"/>
    </location>
</feature>
<proteinExistence type="predicted"/>